<dbReference type="SUPFAM" id="SSF46689">
    <property type="entry name" value="Homeodomain-like"/>
    <property type="match status" value="1"/>
</dbReference>
<dbReference type="GO" id="GO:0043565">
    <property type="term" value="F:sequence-specific DNA binding"/>
    <property type="evidence" value="ECO:0007669"/>
    <property type="project" value="InterPro"/>
</dbReference>
<dbReference type="AlphaFoldDB" id="A0A2H9VM34"/>
<protein>
    <submittedName>
        <fullName evidence="5">AraC-like DNA-binding protein</fullName>
    </submittedName>
</protein>
<evidence type="ECO:0000256" key="2">
    <source>
        <dbReference type="ARBA" id="ARBA00023125"/>
    </source>
</evidence>
<keyword evidence="3" id="KW-0804">Transcription</keyword>
<dbReference type="InterPro" id="IPR018060">
    <property type="entry name" value="HTH_AraC"/>
</dbReference>
<dbReference type="Pfam" id="PF12833">
    <property type="entry name" value="HTH_18"/>
    <property type="match status" value="1"/>
</dbReference>
<proteinExistence type="predicted"/>
<organism evidence="5 6">
    <name type="scientific">Mucilaginibacter auburnensis</name>
    <dbReference type="NCBI Taxonomy" id="1457233"/>
    <lineage>
        <taxon>Bacteria</taxon>
        <taxon>Pseudomonadati</taxon>
        <taxon>Bacteroidota</taxon>
        <taxon>Sphingobacteriia</taxon>
        <taxon>Sphingobacteriales</taxon>
        <taxon>Sphingobacteriaceae</taxon>
        <taxon>Mucilaginibacter</taxon>
    </lineage>
</organism>
<evidence type="ECO:0000259" key="4">
    <source>
        <dbReference type="PROSITE" id="PS01124"/>
    </source>
</evidence>
<evidence type="ECO:0000256" key="1">
    <source>
        <dbReference type="ARBA" id="ARBA00023015"/>
    </source>
</evidence>
<dbReference type="PROSITE" id="PS01124">
    <property type="entry name" value="HTH_ARAC_FAMILY_2"/>
    <property type="match status" value="1"/>
</dbReference>
<gene>
    <name evidence="5" type="ORF">CLV57_2518</name>
</gene>
<evidence type="ECO:0000256" key="3">
    <source>
        <dbReference type="ARBA" id="ARBA00023163"/>
    </source>
</evidence>
<dbReference type="GO" id="GO:0003700">
    <property type="term" value="F:DNA-binding transcription factor activity"/>
    <property type="evidence" value="ECO:0007669"/>
    <property type="project" value="InterPro"/>
</dbReference>
<dbReference type="RefSeq" id="WP_100341727.1">
    <property type="nucleotide sequence ID" value="NZ_PGFJ01000002.1"/>
</dbReference>
<dbReference type="SMART" id="SM00342">
    <property type="entry name" value="HTH_ARAC"/>
    <property type="match status" value="1"/>
</dbReference>
<keyword evidence="2 5" id="KW-0238">DNA-binding</keyword>
<dbReference type="PANTHER" id="PTHR43280:SF2">
    <property type="entry name" value="HTH-TYPE TRANSCRIPTIONAL REGULATOR EXSA"/>
    <property type="match status" value="1"/>
</dbReference>
<keyword evidence="6" id="KW-1185">Reference proteome</keyword>
<dbReference type="GO" id="GO:0046872">
    <property type="term" value="F:metal ion binding"/>
    <property type="evidence" value="ECO:0007669"/>
    <property type="project" value="InterPro"/>
</dbReference>
<dbReference type="Gene3D" id="1.10.10.60">
    <property type="entry name" value="Homeodomain-like"/>
    <property type="match status" value="1"/>
</dbReference>
<sequence>MKLYIKNMVCRRCVIAVEKLVANAGFQVQNISLGEVIISEDPDYVALEHLNQTLHHLGFELIDDRRSRLIEKVKSLIIHVVHHSDSPLELNVSEYLAQEMNYDYKYLSNLFSEVEGNTIENFFISQKIEKIKELLTYDELSLKEIAFKLSYSSPAYLSSQFKKHTGFTPGHFKAVKANKRIFVDNL</sequence>
<dbReference type="PANTHER" id="PTHR43280">
    <property type="entry name" value="ARAC-FAMILY TRANSCRIPTIONAL REGULATOR"/>
    <property type="match status" value="1"/>
</dbReference>
<accession>A0A2H9VM34</accession>
<dbReference type="Gene3D" id="3.30.70.100">
    <property type="match status" value="1"/>
</dbReference>
<name>A0A2H9VM34_9SPHI</name>
<dbReference type="InterPro" id="IPR009057">
    <property type="entry name" value="Homeodomain-like_sf"/>
</dbReference>
<evidence type="ECO:0000313" key="6">
    <source>
        <dbReference type="Proteomes" id="UP000242687"/>
    </source>
</evidence>
<comment type="caution">
    <text evidence="5">The sequence shown here is derived from an EMBL/GenBank/DDBJ whole genome shotgun (WGS) entry which is preliminary data.</text>
</comment>
<dbReference type="EMBL" id="PGFJ01000002">
    <property type="protein sequence ID" value="PJJ79384.1"/>
    <property type="molecule type" value="Genomic_DNA"/>
</dbReference>
<evidence type="ECO:0000313" key="5">
    <source>
        <dbReference type="EMBL" id="PJJ79384.1"/>
    </source>
</evidence>
<dbReference type="OrthoDB" id="952277at2"/>
<dbReference type="Proteomes" id="UP000242687">
    <property type="component" value="Unassembled WGS sequence"/>
</dbReference>
<reference evidence="5 6" key="1">
    <citation type="submission" date="2017-11" db="EMBL/GenBank/DDBJ databases">
        <title>Genomic Encyclopedia of Archaeal and Bacterial Type Strains, Phase II (KMG-II): From Individual Species to Whole Genera.</title>
        <authorList>
            <person name="Goeker M."/>
        </authorList>
    </citation>
    <scope>NUCLEOTIDE SEQUENCE [LARGE SCALE GENOMIC DNA]</scope>
    <source>
        <strain evidence="5 6">DSM 28175</strain>
    </source>
</reference>
<dbReference type="InterPro" id="IPR036163">
    <property type="entry name" value="HMA_dom_sf"/>
</dbReference>
<feature type="domain" description="HTH araC/xylS-type" evidence="4">
    <location>
        <begin position="71"/>
        <end position="175"/>
    </location>
</feature>
<dbReference type="SUPFAM" id="SSF55008">
    <property type="entry name" value="HMA, heavy metal-associated domain"/>
    <property type="match status" value="1"/>
</dbReference>
<keyword evidence="1" id="KW-0805">Transcription regulation</keyword>